<dbReference type="EnsemblMetazoa" id="G20094.2">
    <property type="protein sequence ID" value="G20094.2:cds"/>
    <property type="gene ID" value="G20094"/>
</dbReference>
<evidence type="ECO:0000313" key="3">
    <source>
        <dbReference type="Proteomes" id="UP000005408"/>
    </source>
</evidence>
<evidence type="ECO:0008006" key="4">
    <source>
        <dbReference type="Google" id="ProtNLM"/>
    </source>
</evidence>
<evidence type="ECO:0000313" key="2">
    <source>
        <dbReference type="EnsemblMetazoa" id="G20094.2:cds"/>
    </source>
</evidence>
<reference evidence="2" key="1">
    <citation type="submission" date="2022-08" db="UniProtKB">
        <authorList>
            <consortium name="EnsemblMetazoa"/>
        </authorList>
    </citation>
    <scope>IDENTIFICATION</scope>
    <source>
        <strain evidence="2">05x7-T-G4-1.051#20</strain>
    </source>
</reference>
<dbReference type="Proteomes" id="UP000005408">
    <property type="component" value="Unassembled WGS sequence"/>
</dbReference>
<organism evidence="2 3">
    <name type="scientific">Magallana gigas</name>
    <name type="common">Pacific oyster</name>
    <name type="synonym">Crassostrea gigas</name>
    <dbReference type="NCBI Taxonomy" id="29159"/>
    <lineage>
        <taxon>Eukaryota</taxon>
        <taxon>Metazoa</taxon>
        <taxon>Spiralia</taxon>
        <taxon>Lophotrochozoa</taxon>
        <taxon>Mollusca</taxon>
        <taxon>Bivalvia</taxon>
        <taxon>Autobranchia</taxon>
        <taxon>Pteriomorphia</taxon>
        <taxon>Ostreida</taxon>
        <taxon>Ostreoidea</taxon>
        <taxon>Ostreidae</taxon>
        <taxon>Magallana</taxon>
    </lineage>
</organism>
<protein>
    <recommendedName>
        <fullName evidence="4">Prokineticin domain-containing protein</fullName>
    </recommendedName>
</protein>
<dbReference type="AlphaFoldDB" id="A0A8W8JM30"/>
<keyword evidence="1" id="KW-0732">Signal</keyword>
<keyword evidence="3" id="KW-1185">Reference proteome</keyword>
<accession>A0A8W8JM30</accession>
<sequence length="122" mass="13516">MAAKTVFNFVGILLFVGIQAQDNIRCDMSDRYGTCDSGFCCVRDQFLASYVYCKRIPTETHHCITVQSESECACASGLKCKPNINVPTYTSVYGTCKADVDENFPPSTLPTSTQHKHTHAQH</sequence>
<name>A0A8W8JM30_MAGGI</name>
<feature type="signal peptide" evidence="1">
    <location>
        <begin position="1"/>
        <end position="20"/>
    </location>
</feature>
<proteinExistence type="predicted"/>
<feature type="chain" id="PRO_5042431101" description="Prokineticin domain-containing protein" evidence="1">
    <location>
        <begin position="21"/>
        <end position="122"/>
    </location>
</feature>
<evidence type="ECO:0000256" key="1">
    <source>
        <dbReference type="SAM" id="SignalP"/>
    </source>
</evidence>
<dbReference type="EnsemblMetazoa" id="G20094.1">
    <property type="protein sequence ID" value="G20094.1:cds"/>
    <property type="gene ID" value="G20094"/>
</dbReference>